<comment type="caution">
    <text evidence="1">The sequence shown here is derived from an EMBL/GenBank/DDBJ whole genome shotgun (WGS) entry which is preliminary data.</text>
</comment>
<gene>
    <name evidence="1" type="ORF">AVEN_267547_1</name>
</gene>
<organism evidence="1 2">
    <name type="scientific">Araneus ventricosus</name>
    <name type="common">Orbweaver spider</name>
    <name type="synonym">Epeira ventricosa</name>
    <dbReference type="NCBI Taxonomy" id="182803"/>
    <lineage>
        <taxon>Eukaryota</taxon>
        <taxon>Metazoa</taxon>
        <taxon>Ecdysozoa</taxon>
        <taxon>Arthropoda</taxon>
        <taxon>Chelicerata</taxon>
        <taxon>Arachnida</taxon>
        <taxon>Araneae</taxon>
        <taxon>Araneomorphae</taxon>
        <taxon>Entelegynae</taxon>
        <taxon>Araneoidea</taxon>
        <taxon>Araneidae</taxon>
        <taxon>Araneus</taxon>
    </lineage>
</organism>
<sequence length="104" mass="12078">MNLHAYKSSGLRNKPFWNCVCLCVHEHINSKTQEKAKKDEFRAMGFTKLIDSSQILAEFRQVGWVRLSFSEHVNTTIQKGIELVARISAYGIMTRCMYHNLEEI</sequence>
<evidence type="ECO:0000313" key="1">
    <source>
        <dbReference type="EMBL" id="GBN56862.1"/>
    </source>
</evidence>
<accession>A0A4Y2Q0L2</accession>
<keyword evidence="2" id="KW-1185">Reference proteome</keyword>
<proteinExistence type="predicted"/>
<reference evidence="1 2" key="1">
    <citation type="journal article" date="2019" name="Sci. Rep.">
        <title>Orb-weaving spider Araneus ventricosus genome elucidates the spidroin gene catalogue.</title>
        <authorList>
            <person name="Kono N."/>
            <person name="Nakamura H."/>
            <person name="Ohtoshi R."/>
            <person name="Moran D.A.P."/>
            <person name="Shinohara A."/>
            <person name="Yoshida Y."/>
            <person name="Fujiwara M."/>
            <person name="Mori M."/>
            <person name="Tomita M."/>
            <person name="Arakawa K."/>
        </authorList>
    </citation>
    <scope>NUCLEOTIDE SEQUENCE [LARGE SCALE GENOMIC DNA]</scope>
</reference>
<dbReference type="AlphaFoldDB" id="A0A4Y2Q0L2"/>
<name>A0A4Y2Q0L2_ARAVE</name>
<dbReference type="EMBL" id="BGPR01012608">
    <property type="protein sequence ID" value="GBN56862.1"/>
    <property type="molecule type" value="Genomic_DNA"/>
</dbReference>
<dbReference type="Proteomes" id="UP000499080">
    <property type="component" value="Unassembled WGS sequence"/>
</dbReference>
<protein>
    <submittedName>
        <fullName evidence="1">Uncharacterized protein</fullName>
    </submittedName>
</protein>
<evidence type="ECO:0000313" key="2">
    <source>
        <dbReference type="Proteomes" id="UP000499080"/>
    </source>
</evidence>